<dbReference type="GO" id="GO:0006260">
    <property type="term" value="P:DNA replication"/>
    <property type="evidence" value="ECO:0007669"/>
    <property type="project" value="UniProtKB-UniRule"/>
</dbReference>
<dbReference type="RefSeq" id="WP_073039800.1">
    <property type="nucleotide sequence ID" value="NZ_FQUO01000002.1"/>
</dbReference>
<feature type="binding site" evidence="9">
    <location>
        <begin position="32"/>
        <end position="39"/>
    </location>
    <ligand>
        <name>ATP</name>
        <dbReference type="ChEBI" id="CHEBI:30616"/>
    </ligand>
</feature>
<dbReference type="Gene3D" id="3.40.50.300">
    <property type="entry name" value="P-loop containing nucleotide triphosphate hydrolases"/>
    <property type="match status" value="1"/>
</dbReference>
<evidence type="ECO:0000256" key="1">
    <source>
        <dbReference type="ARBA" id="ARBA00004496"/>
    </source>
</evidence>
<dbReference type="PANTHER" id="PTHR32182:SF0">
    <property type="entry name" value="DNA REPLICATION AND REPAIR PROTEIN RECF"/>
    <property type="match status" value="1"/>
</dbReference>
<dbReference type="InterPro" id="IPR042174">
    <property type="entry name" value="RecF_2"/>
</dbReference>
<dbReference type="GO" id="GO:0003697">
    <property type="term" value="F:single-stranded DNA binding"/>
    <property type="evidence" value="ECO:0007669"/>
    <property type="project" value="UniProtKB-UniRule"/>
</dbReference>
<dbReference type="GO" id="GO:0000731">
    <property type="term" value="P:DNA synthesis involved in DNA repair"/>
    <property type="evidence" value="ECO:0007669"/>
    <property type="project" value="TreeGrafter"/>
</dbReference>
<name>A0A1M4V7J7_9BACT</name>
<dbReference type="OrthoDB" id="9803889at2"/>
<comment type="function">
    <text evidence="9">The RecF protein is involved in DNA metabolism; it is required for DNA replication and normal SOS inducibility. RecF binds preferentially to single-stranded, linear DNA. It also seems to bind ATP.</text>
</comment>
<reference evidence="11 12" key="1">
    <citation type="submission" date="2016-11" db="EMBL/GenBank/DDBJ databases">
        <authorList>
            <person name="Jaros S."/>
            <person name="Januszkiewicz K."/>
            <person name="Wedrychowicz H."/>
        </authorList>
    </citation>
    <scope>NUCLEOTIDE SEQUENCE [LARGE SCALE GENOMIC DNA]</scope>
    <source>
        <strain evidence="11 12">DSM 26897</strain>
    </source>
</reference>
<dbReference type="EMBL" id="FQUO01000002">
    <property type="protein sequence ID" value="SHE64902.1"/>
    <property type="molecule type" value="Genomic_DNA"/>
</dbReference>
<evidence type="ECO:0000259" key="10">
    <source>
        <dbReference type="Pfam" id="PF02463"/>
    </source>
</evidence>
<organism evidence="11 12">
    <name type="scientific">Cnuella takakiae</name>
    <dbReference type="NCBI Taxonomy" id="1302690"/>
    <lineage>
        <taxon>Bacteria</taxon>
        <taxon>Pseudomonadati</taxon>
        <taxon>Bacteroidota</taxon>
        <taxon>Chitinophagia</taxon>
        <taxon>Chitinophagales</taxon>
        <taxon>Chitinophagaceae</taxon>
        <taxon>Cnuella</taxon>
    </lineage>
</organism>
<keyword evidence="9" id="KW-0742">SOS response</keyword>
<keyword evidence="5 9" id="KW-0235">DNA replication</keyword>
<dbReference type="STRING" id="1302690.BUE76_12895"/>
<dbReference type="InterPro" id="IPR001238">
    <property type="entry name" value="DNA-binding_RecF"/>
</dbReference>
<dbReference type="GO" id="GO:0005524">
    <property type="term" value="F:ATP binding"/>
    <property type="evidence" value="ECO:0007669"/>
    <property type="project" value="UniProtKB-UniRule"/>
</dbReference>
<evidence type="ECO:0000256" key="4">
    <source>
        <dbReference type="ARBA" id="ARBA00022490"/>
    </source>
</evidence>
<dbReference type="AlphaFoldDB" id="A0A1M4V7J7"/>
<evidence type="ECO:0000313" key="12">
    <source>
        <dbReference type="Proteomes" id="UP000184368"/>
    </source>
</evidence>
<comment type="subcellular location">
    <subcellularLocation>
        <location evidence="1 9">Cytoplasm</location>
    </subcellularLocation>
</comment>
<dbReference type="Proteomes" id="UP000184368">
    <property type="component" value="Unassembled WGS sequence"/>
</dbReference>
<keyword evidence="8 9" id="KW-0238">DNA-binding</keyword>
<gene>
    <name evidence="9" type="primary">recF</name>
    <name evidence="11" type="ORF">SAMN05444008_102163</name>
</gene>
<dbReference type="Gene3D" id="1.20.1050.90">
    <property type="entry name" value="RecF/RecN/SMC, N-terminal domain"/>
    <property type="match status" value="1"/>
</dbReference>
<dbReference type="InterPro" id="IPR027417">
    <property type="entry name" value="P-loop_NTPase"/>
</dbReference>
<dbReference type="GO" id="GO:0009432">
    <property type="term" value="P:SOS response"/>
    <property type="evidence" value="ECO:0007669"/>
    <property type="project" value="UniProtKB-UniRule"/>
</dbReference>
<keyword evidence="7 9" id="KW-0067">ATP-binding</keyword>
<feature type="domain" description="RecF/RecN/SMC N-terminal" evidence="10">
    <location>
        <begin position="7"/>
        <end position="342"/>
    </location>
</feature>
<dbReference type="InterPro" id="IPR003395">
    <property type="entry name" value="RecF/RecN/SMC_N"/>
</dbReference>
<dbReference type="HAMAP" id="MF_00365">
    <property type="entry name" value="RecF"/>
    <property type="match status" value="1"/>
</dbReference>
<keyword evidence="6 9" id="KW-0547">Nucleotide-binding</keyword>
<dbReference type="Pfam" id="PF02463">
    <property type="entry name" value="SMC_N"/>
    <property type="match status" value="1"/>
</dbReference>
<comment type="similarity">
    <text evidence="2 9">Belongs to the RecF family.</text>
</comment>
<sequence length="365" mass="42362">MDLRCHSISLFQFKNYFHQEFQFTESIVGICGLNGMGKTNLLDALHYLCFTKSYFTRQDALVTMHGHQGFRIEGKFNLRGHAEQAVCILRETGKKEFSVDGDAYSRFSKHIGRYPCVVIAPDDVQLIIGTSEERRKFVDTLLSQLDPDYLQSLINYTRILQQRNSFLRNYSSGFGGRDLSVLDILDEQLSREGNFIFGKRQHFLLGFLPAVKQLYNEIARQYEPLQLFYESELHHTPLEHLLHTTRQKDLMLQRTTAGIHRDDLTLNMAEQTFKSIASQGQRKSLLFALKLAEVDILHQEKRTPPFILLDDVFEKLDEERISNLLMRVCTENESQVFITDTSCERLTSQLEKLGRPFQIIELKQP</sequence>
<dbReference type="InterPro" id="IPR018078">
    <property type="entry name" value="DNA-binding_RecF_CS"/>
</dbReference>
<dbReference type="PROSITE" id="PS00617">
    <property type="entry name" value="RECF_1"/>
    <property type="match status" value="1"/>
</dbReference>
<dbReference type="SUPFAM" id="SSF52540">
    <property type="entry name" value="P-loop containing nucleoside triphosphate hydrolases"/>
    <property type="match status" value="1"/>
</dbReference>
<evidence type="ECO:0000256" key="7">
    <source>
        <dbReference type="ARBA" id="ARBA00022840"/>
    </source>
</evidence>
<evidence type="ECO:0000256" key="5">
    <source>
        <dbReference type="ARBA" id="ARBA00022705"/>
    </source>
</evidence>
<keyword evidence="9" id="KW-0227">DNA damage</keyword>
<dbReference type="PANTHER" id="PTHR32182">
    <property type="entry name" value="DNA REPLICATION AND REPAIR PROTEIN RECF"/>
    <property type="match status" value="1"/>
</dbReference>
<evidence type="ECO:0000256" key="6">
    <source>
        <dbReference type="ARBA" id="ARBA00022741"/>
    </source>
</evidence>
<dbReference type="GO" id="GO:0006302">
    <property type="term" value="P:double-strand break repair"/>
    <property type="evidence" value="ECO:0007669"/>
    <property type="project" value="TreeGrafter"/>
</dbReference>
<protein>
    <recommendedName>
        <fullName evidence="3 9">DNA replication and repair protein RecF</fullName>
    </recommendedName>
</protein>
<evidence type="ECO:0000256" key="2">
    <source>
        <dbReference type="ARBA" id="ARBA00008016"/>
    </source>
</evidence>
<keyword evidence="12" id="KW-1185">Reference proteome</keyword>
<evidence type="ECO:0000313" key="11">
    <source>
        <dbReference type="EMBL" id="SHE64902.1"/>
    </source>
</evidence>
<keyword evidence="9" id="KW-0234">DNA repair</keyword>
<dbReference type="NCBIfam" id="TIGR00611">
    <property type="entry name" value="recf"/>
    <property type="match status" value="1"/>
</dbReference>
<keyword evidence="4 9" id="KW-0963">Cytoplasm</keyword>
<evidence type="ECO:0000256" key="9">
    <source>
        <dbReference type="HAMAP-Rule" id="MF_00365"/>
    </source>
</evidence>
<accession>A0A1M4V7J7</accession>
<proteinExistence type="inferred from homology"/>
<evidence type="ECO:0000256" key="8">
    <source>
        <dbReference type="ARBA" id="ARBA00023125"/>
    </source>
</evidence>
<dbReference type="GO" id="GO:0005737">
    <property type="term" value="C:cytoplasm"/>
    <property type="evidence" value="ECO:0007669"/>
    <property type="project" value="UniProtKB-SubCell"/>
</dbReference>
<evidence type="ECO:0000256" key="3">
    <source>
        <dbReference type="ARBA" id="ARBA00020170"/>
    </source>
</evidence>